<dbReference type="SUPFAM" id="SSF90123">
    <property type="entry name" value="ABC transporter transmembrane region"/>
    <property type="match status" value="1"/>
</dbReference>
<dbReference type="InterPro" id="IPR003439">
    <property type="entry name" value="ABC_transporter-like_ATP-bd"/>
</dbReference>
<proteinExistence type="predicted"/>
<evidence type="ECO:0000256" key="1">
    <source>
        <dbReference type="ARBA" id="ARBA00004651"/>
    </source>
</evidence>
<evidence type="ECO:0000256" key="2">
    <source>
        <dbReference type="ARBA" id="ARBA00022692"/>
    </source>
</evidence>
<comment type="subcellular location">
    <subcellularLocation>
        <location evidence="1">Cell membrane</location>
        <topology evidence="1">Multi-pass membrane protein</topology>
    </subcellularLocation>
</comment>
<reference evidence="9 10" key="1">
    <citation type="submission" date="2016-10" db="EMBL/GenBank/DDBJ databases">
        <authorList>
            <person name="de Groot N.N."/>
        </authorList>
    </citation>
    <scope>NUCLEOTIDE SEQUENCE [LARGE SCALE GENOMIC DNA]</scope>
    <source>
        <strain evidence="9 10">DSM 16077</strain>
    </source>
</reference>
<dbReference type="PANTHER" id="PTHR24221:SF646">
    <property type="entry name" value="HAEMOLYSIN SECRETION ATP-BINDING PROTEIN"/>
    <property type="match status" value="1"/>
</dbReference>
<dbReference type="GO" id="GO:0016887">
    <property type="term" value="F:ATP hydrolysis activity"/>
    <property type="evidence" value="ECO:0007669"/>
    <property type="project" value="InterPro"/>
</dbReference>
<feature type="transmembrane region" description="Helical" evidence="7">
    <location>
        <begin position="29"/>
        <end position="50"/>
    </location>
</feature>
<dbReference type="AlphaFoldDB" id="A0A1G9U907"/>
<dbReference type="InterPro" id="IPR039421">
    <property type="entry name" value="Type_1_exporter"/>
</dbReference>
<dbReference type="EMBL" id="FNHG01000014">
    <property type="protein sequence ID" value="SDM56419.1"/>
    <property type="molecule type" value="Genomic_DNA"/>
</dbReference>
<dbReference type="Gene3D" id="1.20.1560.10">
    <property type="entry name" value="ABC transporter type 1, transmembrane domain"/>
    <property type="match status" value="1"/>
</dbReference>
<dbReference type="Pfam" id="PF00005">
    <property type="entry name" value="ABC_tran"/>
    <property type="match status" value="1"/>
</dbReference>
<keyword evidence="6 7" id="KW-0472">Membrane</keyword>
<keyword evidence="4 9" id="KW-0067">ATP-binding</keyword>
<keyword evidence="3" id="KW-0547">Nucleotide-binding</keyword>
<dbReference type="InterPro" id="IPR003593">
    <property type="entry name" value="AAA+_ATPase"/>
</dbReference>
<evidence type="ECO:0000256" key="6">
    <source>
        <dbReference type="ARBA" id="ARBA00023136"/>
    </source>
</evidence>
<keyword evidence="10" id="KW-1185">Reference proteome</keyword>
<accession>A0A1G9U907</accession>
<dbReference type="InterPro" id="IPR036640">
    <property type="entry name" value="ABC1_TM_sf"/>
</dbReference>
<feature type="transmembrane region" description="Helical" evidence="7">
    <location>
        <begin position="72"/>
        <end position="90"/>
    </location>
</feature>
<dbReference type="GO" id="GO:0034040">
    <property type="term" value="F:ATPase-coupled lipid transmembrane transporter activity"/>
    <property type="evidence" value="ECO:0007669"/>
    <property type="project" value="TreeGrafter"/>
</dbReference>
<keyword evidence="2 7" id="KW-0812">Transmembrane</keyword>
<dbReference type="SUPFAM" id="SSF52540">
    <property type="entry name" value="P-loop containing nucleoside triphosphate hydrolases"/>
    <property type="match status" value="1"/>
</dbReference>
<dbReference type="STRING" id="144026.SAMN04488568_11444"/>
<evidence type="ECO:0000256" key="5">
    <source>
        <dbReference type="ARBA" id="ARBA00022989"/>
    </source>
</evidence>
<dbReference type="GO" id="GO:0005524">
    <property type="term" value="F:ATP binding"/>
    <property type="evidence" value="ECO:0007669"/>
    <property type="project" value="UniProtKB-KW"/>
</dbReference>
<evidence type="ECO:0000313" key="10">
    <source>
        <dbReference type="Proteomes" id="UP000199759"/>
    </source>
</evidence>
<dbReference type="InterPro" id="IPR027417">
    <property type="entry name" value="P-loop_NTPase"/>
</dbReference>
<dbReference type="CDD" id="cd03228">
    <property type="entry name" value="ABCC_MRP_Like"/>
    <property type="match status" value="1"/>
</dbReference>
<evidence type="ECO:0000256" key="3">
    <source>
        <dbReference type="ARBA" id="ARBA00022741"/>
    </source>
</evidence>
<evidence type="ECO:0000313" key="9">
    <source>
        <dbReference type="EMBL" id="SDM56419.1"/>
    </source>
</evidence>
<dbReference type="PROSITE" id="PS50893">
    <property type="entry name" value="ABC_TRANSPORTER_2"/>
    <property type="match status" value="1"/>
</dbReference>
<name>A0A1G9U907_9PROT</name>
<dbReference type="SMART" id="SM00382">
    <property type="entry name" value="AAA"/>
    <property type="match status" value="1"/>
</dbReference>
<feature type="domain" description="ABC transporter" evidence="8">
    <location>
        <begin position="354"/>
        <end position="592"/>
    </location>
</feature>
<dbReference type="Proteomes" id="UP000199759">
    <property type="component" value="Unassembled WGS sequence"/>
</dbReference>
<evidence type="ECO:0000259" key="8">
    <source>
        <dbReference type="PROSITE" id="PS50893"/>
    </source>
</evidence>
<dbReference type="PROSITE" id="PS00211">
    <property type="entry name" value="ABC_TRANSPORTER_1"/>
    <property type="match status" value="1"/>
</dbReference>
<dbReference type="PANTHER" id="PTHR24221">
    <property type="entry name" value="ATP-BINDING CASSETTE SUB-FAMILY B"/>
    <property type="match status" value="1"/>
</dbReference>
<dbReference type="Gene3D" id="3.40.50.300">
    <property type="entry name" value="P-loop containing nucleotide triphosphate hydrolases"/>
    <property type="match status" value="1"/>
</dbReference>
<feature type="transmembrane region" description="Helical" evidence="7">
    <location>
        <begin position="184"/>
        <end position="202"/>
    </location>
</feature>
<gene>
    <name evidence="9" type="ORF">SAMN04488568_11444</name>
</gene>
<protein>
    <submittedName>
        <fullName evidence="9">ATP-binding cassette, subfamily B</fullName>
    </submittedName>
</protein>
<evidence type="ECO:0000256" key="7">
    <source>
        <dbReference type="SAM" id="Phobius"/>
    </source>
</evidence>
<organism evidence="9 10">
    <name type="scientific">Maricaulis salignorans</name>
    <dbReference type="NCBI Taxonomy" id="144026"/>
    <lineage>
        <taxon>Bacteria</taxon>
        <taxon>Pseudomonadati</taxon>
        <taxon>Pseudomonadota</taxon>
        <taxon>Alphaproteobacteria</taxon>
        <taxon>Maricaulales</taxon>
        <taxon>Maricaulaceae</taxon>
        <taxon>Maricaulis</taxon>
    </lineage>
</organism>
<keyword evidence="5 7" id="KW-1133">Transmembrane helix</keyword>
<sequence>MTPPVPGFAEAAGHAWRTLGLTWSASRGLTILIAALTVFVALLPALALYLSKLVMDGVVTAMDSASPADRDLAQLWVAAEAATLAVLLAARRLLTFYKTRLHAELGFAVTSLILRKSAALSLAQVEDAAVQQQFLLARQYAASRPYNLVNRLFDAAQQGLTLASVAALLAGFSPWLFLLVVAGGLPLFIGNLHFAGTAYRFYTGRSPQMRERSYLESLVTTEAAARERLHFGFGDELLRRYGELFHSLHADDSALHARQAWIASALGVLSSAVFLGGKVWIVWVTIGGAISLGQMVMLVGLLKQGQANVSSLMAAFNGVVEDLLYVANLFAVMELPEEDRSSGATAGPDPEDGLRFDKVSYSYPGRKRPALDAVSFHLPHGSRLGIVGANGSGKTTLVKLATGLYAPDSGRVTLDGLDLRDWQRAALSRRLGVMFQPYMNYKLTARDNIAAGRGLAETDAASLARAARLGLAEELIAELPSGLDTRLSRHFLDGHDLSGGQWQRLAMARAYLNDEADILILDEPTAAMDPAAEAEFMQRPLDGKSVILISHRLSNLRHADQIIVLDKGKRIEMGSHDTLIAQGGLYADLFESQADPYREG</sequence>
<dbReference type="InterPro" id="IPR017871">
    <property type="entry name" value="ABC_transporter-like_CS"/>
</dbReference>
<dbReference type="GO" id="GO:0005886">
    <property type="term" value="C:plasma membrane"/>
    <property type="evidence" value="ECO:0007669"/>
    <property type="project" value="UniProtKB-SubCell"/>
</dbReference>
<evidence type="ECO:0000256" key="4">
    <source>
        <dbReference type="ARBA" id="ARBA00022840"/>
    </source>
</evidence>